<dbReference type="InterPro" id="IPR010625">
    <property type="entry name" value="CHCH"/>
</dbReference>
<dbReference type="InterPro" id="IPR055304">
    <property type="entry name" value="CHCHD2/10-like"/>
</dbReference>
<keyword evidence="5" id="KW-1185">Reference proteome</keyword>
<dbReference type="PANTHER" id="PTHR13523">
    <property type="entry name" value="COILED-COIL-HELIX-COILED-COIL-HELIX DOMAIN CONTAINING 2/NUR77"/>
    <property type="match status" value="1"/>
</dbReference>
<feature type="region of interest" description="Disordered" evidence="2">
    <location>
        <begin position="78"/>
        <end position="100"/>
    </location>
</feature>
<keyword evidence="1" id="KW-1015">Disulfide bond</keyword>
<reference evidence="4 5" key="1">
    <citation type="journal article" date="2024" name="G3 (Bethesda)">
        <title>Genome assembly of Hibiscus sabdariffa L. provides insights into metabolisms of medicinal natural products.</title>
        <authorList>
            <person name="Kim T."/>
        </authorList>
    </citation>
    <scope>NUCLEOTIDE SEQUENCE [LARGE SCALE GENOMIC DNA]</scope>
    <source>
        <strain evidence="4">TK-2024</strain>
        <tissue evidence="4">Old leaves</tissue>
    </source>
</reference>
<dbReference type="EMBL" id="JBBPBM010000002">
    <property type="protein sequence ID" value="KAK8597053.1"/>
    <property type="molecule type" value="Genomic_DNA"/>
</dbReference>
<name>A0ABR2G9A7_9ROSI</name>
<dbReference type="Pfam" id="PF06747">
    <property type="entry name" value="CHCH"/>
    <property type="match status" value="1"/>
</dbReference>
<feature type="domain" description="CHCH" evidence="3">
    <location>
        <begin position="105"/>
        <end position="138"/>
    </location>
</feature>
<protein>
    <recommendedName>
        <fullName evidence="3">CHCH domain-containing protein</fullName>
    </recommendedName>
</protein>
<evidence type="ECO:0000259" key="3">
    <source>
        <dbReference type="Pfam" id="PF06747"/>
    </source>
</evidence>
<feature type="compositionally biased region" description="Low complexity" evidence="2">
    <location>
        <begin position="12"/>
        <end position="29"/>
    </location>
</feature>
<proteinExistence type="predicted"/>
<feature type="compositionally biased region" description="Basic residues" evidence="2">
    <location>
        <begin position="1"/>
        <end position="11"/>
    </location>
</feature>
<evidence type="ECO:0000256" key="1">
    <source>
        <dbReference type="ARBA" id="ARBA00023157"/>
    </source>
</evidence>
<sequence>MARRSSARRSAPRPAARAPSNNVPSKPAGSAPPPAPVQTGTGLGAAIADGIGWGVGTAMAHRAVDAIVGPRVFKHETVASSEPAAPAPAPARAPNTNIAMNSDACGGQSKALSDCLSNFGSDISKCQFYMNMLQECRNSSGAALGV</sequence>
<feature type="region of interest" description="Disordered" evidence="2">
    <location>
        <begin position="1"/>
        <end position="43"/>
    </location>
</feature>
<dbReference type="PANTHER" id="PTHR13523:SF18">
    <property type="entry name" value="CHCH DOMAIN-CONTAINING PROTEIN"/>
    <property type="match status" value="1"/>
</dbReference>
<evidence type="ECO:0000313" key="5">
    <source>
        <dbReference type="Proteomes" id="UP001472677"/>
    </source>
</evidence>
<organism evidence="4 5">
    <name type="scientific">Hibiscus sabdariffa</name>
    <name type="common">roselle</name>
    <dbReference type="NCBI Taxonomy" id="183260"/>
    <lineage>
        <taxon>Eukaryota</taxon>
        <taxon>Viridiplantae</taxon>
        <taxon>Streptophyta</taxon>
        <taxon>Embryophyta</taxon>
        <taxon>Tracheophyta</taxon>
        <taxon>Spermatophyta</taxon>
        <taxon>Magnoliopsida</taxon>
        <taxon>eudicotyledons</taxon>
        <taxon>Gunneridae</taxon>
        <taxon>Pentapetalae</taxon>
        <taxon>rosids</taxon>
        <taxon>malvids</taxon>
        <taxon>Malvales</taxon>
        <taxon>Malvaceae</taxon>
        <taxon>Malvoideae</taxon>
        <taxon>Hibiscus</taxon>
    </lineage>
</organism>
<dbReference type="Proteomes" id="UP001472677">
    <property type="component" value="Unassembled WGS sequence"/>
</dbReference>
<comment type="caution">
    <text evidence="4">The sequence shown here is derived from an EMBL/GenBank/DDBJ whole genome shotgun (WGS) entry which is preliminary data.</text>
</comment>
<evidence type="ECO:0000313" key="4">
    <source>
        <dbReference type="EMBL" id="KAK8597053.1"/>
    </source>
</evidence>
<accession>A0ABR2G9A7</accession>
<evidence type="ECO:0000256" key="2">
    <source>
        <dbReference type="SAM" id="MobiDB-lite"/>
    </source>
</evidence>
<gene>
    <name evidence="4" type="ORF">V6N12_065530</name>
</gene>